<keyword evidence="2 10" id="KW-0507">mRNA processing</keyword>
<dbReference type="PIRSF" id="PIRSF036958">
    <property type="entry name" value="mRNA_capping_HCE"/>
    <property type="match status" value="1"/>
</dbReference>
<keyword evidence="7 10" id="KW-0342">GTP-binding</keyword>
<evidence type="ECO:0000256" key="8">
    <source>
        <dbReference type="ARBA" id="ARBA00023242"/>
    </source>
</evidence>
<dbReference type="EC" id="3.6.1.74" evidence="10"/>
<dbReference type="SUPFAM" id="SSF50249">
    <property type="entry name" value="Nucleic acid-binding proteins"/>
    <property type="match status" value="1"/>
</dbReference>
<dbReference type="Pfam" id="PF03919">
    <property type="entry name" value="mRNA_cap_C"/>
    <property type="match status" value="1"/>
</dbReference>
<protein>
    <recommendedName>
        <fullName evidence="10">mRNA-capping enzyme</fullName>
    </recommendedName>
    <domain>
        <recommendedName>
            <fullName evidence="10">mRNA 5'-triphosphate monophosphatase</fullName>
            <ecNumber evidence="10">3.6.1.74</ecNumber>
        </recommendedName>
        <alternativeName>
            <fullName evidence="10">mRNA 5'-phosphatase</fullName>
        </alternativeName>
    </domain>
    <domain>
        <recommendedName>
            <fullName evidence="10">mRNA guanylyltransferase</fullName>
            <ecNumber evidence="10">2.7.7.50</ecNumber>
        </recommendedName>
        <alternativeName>
            <fullName evidence="10">GTP--RNA guanylyltransferase</fullName>
            <shortName evidence="10">GTase</shortName>
        </alternativeName>
    </domain>
</protein>
<feature type="compositionally biased region" description="Polar residues" evidence="14">
    <location>
        <begin position="234"/>
        <end position="243"/>
    </location>
</feature>
<dbReference type="FunFam" id="2.40.50.140:FF:000291">
    <property type="entry name" value="mRNA-capping enzyme"/>
    <property type="match status" value="1"/>
</dbReference>
<evidence type="ECO:0000256" key="10">
    <source>
        <dbReference type="PIRNR" id="PIRNR036958"/>
    </source>
</evidence>
<dbReference type="InterPro" id="IPR000340">
    <property type="entry name" value="Dual-sp_phosphatase_cat-dom"/>
</dbReference>
<dbReference type="GO" id="GO:0005634">
    <property type="term" value="C:nucleus"/>
    <property type="evidence" value="ECO:0007669"/>
    <property type="project" value="UniProtKB-SubCell"/>
</dbReference>
<evidence type="ECO:0000256" key="3">
    <source>
        <dbReference type="ARBA" id="ARBA00022679"/>
    </source>
</evidence>
<dbReference type="GO" id="GO:0140818">
    <property type="term" value="F:mRNA 5'-triphosphate monophosphatase activity"/>
    <property type="evidence" value="ECO:0007669"/>
    <property type="project" value="UniProtKB-EC"/>
</dbReference>
<keyword evidence="4 10" id="KW-0548">Nucleotidyltransferase</keyword>
<dbReference type="InterPro" id="IPR051029">
    <property type="entry name" value="mRNA_Capping_Enz/RNA_Phosphat"/>
</dbReference>
<dbReference type="Gene3D" id="3.30.470.30">
    <property type="entry name" value="DNA ligase/mRNA capping enzyme"/>
    <property type="match status" value="1"/>
</dbReference>
<feature type="active site" description="Phosphocysteine intermediate" evidence="11">
    <location>
        <position position="157"/>
    </location>
</feature>
<evidence type="ECO:0000256" key="6">
    <source>
        <dbReference type="ARBA" id="ARBA00023042"/>
    </source>
</evidence>
<evidence type="ECO:0000313" key="17">
    <source>
        <dbReference type="WBParaSite" id="SVE_0974900.1"/>
    </source>
</evidence>
<evidence type="ECO:0000256" key="7">
    <source>
        <dbReference type="ARBA" id="ARBA00023134"/>
    </source>
</evidence>
<feature type="binding site" evidence="13">
    <location>
        <begin position="371"/>
        <end position="373"/>
    </location>
    <ligand>
        <name>GTP</name>
        <dbReference type="ChEBI" id="CHEBI:37565"/>
    </ligand>
</feature>
<proteinExistence type="inferred from homology"/>
<dbReference type="EC" id="2.7.7.50" evidence="10"/>
<dbReference type="STRING" id="75913.A0A0K0FL34"/>
<comment type="catalytic activity">
    <reaction evidence="9">
        <text>a 5'-end diphospho-ribonucleoside in mRNA + GTP + H(+) = a 5'-end (5'-triphosphoguanosine)-ribonucleoside in mRNA + diphosphate</text>
        <dbReference type="Rhea" id="RHEA:67012"/>
        <dbReference type="Rhea" id="RHEA-COMP:17165"/>
        <dbReference type="Rhea" id="RHEA-COMP:17166"/>
        <dbReference type="ChEBI" id="CHEBI:15378"/>
        <dbReference type="ChEBI" id="CHEBI:33019"/>
        <dbReference type="ChEBI" id="CHEBI:37565"/>
        <dbReference type="ChEBI" id="CHEBI:167616"/>
        <dbReference type="ChEBI" id="CHEBI:167617"/>
        <dbReference type="EC" id="2.7.7.50"/>
    </reaction>
    <physiologicalReaction direction="left-to-right" evidence="9">
        <dbReference type="Rhea" id="RHEA:67013"/>
    </physiologicalReaction>
</comment>
<dbReference type="SUPFAM" id="SSF56091">
    <property type="entry name" value="DNA ligase/mRNA capping enzyme, catalytic domain"/>
    <property type="match status" value="1"/>
</dbReference>
<dbReference type="SUPFAM" id="SSF52799">
    <property type="entry name" value="(Phosphotyrosine protein) phosphatases II"/>
    <property type="match status" value="1"/>
</dbReference>
<keyword evidence="10" id="KW-0378">Hydrolase</keyword>
<evidence type="ECO:0000256" key="12">
    <source>
        <dbReference type="PIRSR" id="PIRSR036958-2"/>
    </source>
</evidence>
<dbReference type="InterPro" id="IPR029021">
    <property type="entry name" value="Prot-tyrosine_phosphatase-like"/>
</dbReference>
<feature type="binding site" evidence="13">
    <location>
        <position position="328"/>
    </location>
    <ligand>
        <name>GTP</name>
        <dbReference type="ChEBI" id="CHEBI:37565"/>
    </ligand>
</feature>
<dbReference type="GO" id="GO:0004484">
    <property type="term" value="F:mRNA guanylyltransferase activity"/>
    <property type="evidence" value="ECO:0007669"/>
    <property type="project" value="UniProtKB-UniRule"/>
</dbReference>
<sequence length="604" mass="70032">MKRRHESPIDVENGLSTYKKSAGPNESSVNLGIPDRWLYCPKIGKVISEMFVPFKTPLSSLYDSQIPDSSLYFHPQDVFDAKLEGAPIGSKIKLWIDLTKTSRYYSEDEVRKNDCSYVKMALAGHGKSPTEDETELFVKTCSDFIEKNPKTLIGVHCTHGFNRTGFLIAAYLASKEYWNVCTAVEVFSKARPFGIYKQDYLDDLYERYNDDEEVPALVSPGRPAWENGPEEKNTLNPHGSNAVSKGGNGSENDGIPQFMSGLVKCAEFVDNTFLCNQLRSIIKGYCRYEKNDFPGSQPVSLERSPNLDNFEFLFNEDYMVSWKADGVRYLVLIKDEDEIYAFDRNNNVFKINNLYFPHRKELRHIRDTLVDTEIIMEKTPISEDEFRTIPRMLIYDVVHYEDTQVVDCDYRKRIMCIQREIIEPRKKAMFEGKIVRENEEISVRWKQFYELAAVPKLFEPKFYSTLGHDIDGLIFQPVKDPYVGGRFDKILKWKPPEQSSIDFKLHIKKVEKKGDIPKFVGFLYVLGQQKPFAQMKATKSLQKYDGKIIECNFVNNQWTFMRERIDKSHPNALKTALSVLNTIRYPITRELLIRSINTRIHRSH</sequence>
<feature type="region of interest" description="Disordered" evidence="14">
    <location>
        <begin position="1"/>
        <end position="26"/>
    </location>
</feature>
<dbReference type="GO" id="GO:0004721">
    <property type="term" value="F:phosphoprotein phosphatase activity"/>
    <property type="evidence" value="ECO:0007669"/>
    <property type="project" value="UniProtKB-UniRule"/>
</dbReference>
<dbReference type="Pfam" id="PF00782">
    <property type="entry name" value="DSPc"/>
    <property type="match status" value="1"/>
</dbReference>
<accession>A0A0K0FL34</accession>
<evidence type="ECO:0000256" key="11">
    <source>
        <dbReference type="PIRSR" id="PIRSR036958-1"/>
    </source>
</evidence>
<evidence type="ECO:0000259" key="15">
    <source>
        <dbReference type="PROSITE" id="PS50056"/>
    </source>
</evidence>
<dbReference type="Gene3D" id="2.40.50.140">
    <property type="entry name" value="Nucleic acid-binding proteins"/>
    <property type="match status" value="1"/>
</dbReference>
<feature type="binding site" evidence="13">
    <location>
        <begin position="492"/>
        <end position="494"/>
    </location>
    <ligand>
        <name>GTP</name>
        <dbReference type="ChEBI" id="CHEBI:37565"/>
    </ligand>
</feature>
<feature type="binding site" evidence="13">
    <location>
        <begin position="562"/>
        <end position="567"/>
    </location>
    <ligand>
        <name>GTP</name>
        <dbReference type="ChEBI" id="CHEBI:37565"/>
    </ligand>
</feature>
<keyword evidence="16" id="KW-1185">Reference proteome</keyword>
<evidence type="ECO:0000256" key="14">
    <source>
        <dbReference type="SAM" id="MobiDB-lite"/>
    </source>
</evidence>
<comment type="subcellular location">
    <subcellularLocation>
        <location evidence="1 10">Nucleus</location>
    </subcellularLocation>
</comment>
<organism evidence="16 17">
    <name type="scientific">Strongyloides venezuelensis</name>
    <name type="common">Threadworm</name>
    <dbReference type="NCBI Taxonomy" id="75913"/>
    <lineage>
        <taxon>Eukaryota</taxon>
        <taxon>Metazoa</taxon>
        <taxon>Ecdysozoa</taxon>
        <taxon>Nematoda</taxon>
        <taxon>Chromadorea</taxon>
        <taxon>Rhabditida</taxon>
        <taxon>Tylenchina</taxon>
        <taxon>Panagrolaimomorpha</taxon>
        <taxon>Strongyloidoidea</taxon>
        <taxon>Strongyloididae</taxon>
        <taxon>Strongyloides</taxon>
    </lineage>
</organism>
<evidence type="ECO:0000256" key="1">
    <source>
        <dbReference type="ARBA" id="ARBA00004123"/>
    </source>
</evidence>
<comment type="similarity">
    <text evidence="10">In the N-terminal section; belongs to the non-receptor class of the protein-tyrosine phosphatase family.</text>
</comment>
<keyword evidence="8 10" id="KW-0539">Nucleus</keyword>
<name>A0A0K0FL34_STRVS</name>
<dbReference type="InterPro" id="IPR012340">
    <property type="entry name" value="NA-bd_OB-fold"/>
</dbReference>
<dbReference type="WBParaSite" id="SVE_0974900.1">
    <property type="protein sequence ID" value="SVE_0974900.1"/>
    <property type="gene ID" value="SVE_0974900"/>
</dbReference>
<dbReference type="Proteomes" id="UP000035680">
    <property type="component" value="Unassembled WGS sequence"/>
</dbReference>
<dbReference type="GO" id="GO:0005524">
    <property type="term" value="F:ATP binding"/>
    <property type="evidence" value="ECO:0007669"/>
    <property type="project" value="InterPro"/>
</dbReference>
<dbReference type="GO" id="GO:0005525">
    <property type="term" value="F:GTP binding"/>
    <property type="evidence" value="ECO:0007669"/>
    <property type="project" value="UniProtKB-UniRule"/>
</dbReference>
<evidence type="ECO:0000256" key="5">
    <source>
        <dbReference type="ARBA" id="ARBA00022741"/>
    </source>
</evidence>
<dbReference type="Pfam" id="PF01331">
    <property type="entry name" value="mRNA_cap_enzyme"/>
    <property type="match status" value="1"/>
</dbReference>
<keyword evidence="3 10" id="KW-0808">Transferase</keyword>
<feature type="active site" description="N6-GMP-lysine intermediate" evidence="12">
    <location>
        <position position="323"/>
    </location>
</feature>
<evidence type="ECO:0000256" key="2">
    <source>
        <dbReference type="ARBA" id="ARBA00022664"/>
    </source>
</evidence>
<dbReference type="PROSITE" id="PS00383">
    <property type="entry name" value="TYR_PHOSPHATASE_1"/>
    <property type="match status" value="1"/>
</dbReference>
<dbReference type="PANTHER" id="PTHR10367">
    <property type="entry name" value="MRNA-CAPPING ENZYME"/>
    <property type="match status" value="1"/>
</dbReference>
<dbReference type="InterPro" id="IPR001339">
    <property type="entry name" value="mRNA_cap_enzyme_adenylation"/>
</dbReference>
<feature type="binding site" evidence="13">
    <location>
        <position position="344"/>
    </location>
    <ligand>
        <name>GTP</name>
        <dbReference type="ChEBI" id="CHEBI:37565"/>
    </ligand>
</feature>
<evidence type="ECO:0000256" key="4">
    <source>
        <dbReference type="ARBA" id="ARBA00022695"/>
    </source>
</evidence>
<dbReference type="PROSITE" id="PS50056">
    <property type="entry name" value="TYR_PHOSPHATASE_2"/>
    <property type="match status" value="1"/>
</dbReference>
<dbReference type="GO" id="GO:0004651">
    <property type="term" value="F:polynucleotide 5'-phosphatase activity"/>
    <property type="evidence" value="ECO:0007669"/>
    <property type="project" value="UniProtKB-UniRule"/>
</dbReference>
<dbReference type="InterPro" id="IPR000387">
    <property type="entry name" value="Tyr_Pase_dom"/>
</dbReference>
<evidence type="ECO:0000256" key="13">
    <source>
        <dbReference type="PIRSR" id="PIRSR036958-3"/>
    </source>
</evidence>
<comment type="similarity">
    <text evidence="10">In the C-terminal section; belongs to the eukaryotic GTase family.</text>
</comment>
<evidence type="ECO:0000313" key="16">
    <source>
        <dbReference type="Proteomes" id="UP000035680"/>
    </source>
</evidence>
<reference evidence="17" key="2">
    <citation type="submission" date="2015-08" db="UniProtKB">
        <authorList>
            <consortium name="WormBaseParasite"/>
        </authorList>
    </citation>
    <scope>IDENTIFICATION</scope>
</reference>
<evidence type="ECO:0000256" key="9">
    <source>
        <dbReference type="ARBA" id="ARBA00044624"/>
    </source>
</evidence>
<feature type="compositionally biased region" description="Polar residues" evidence="14">
    <location>
        <begin position="14"/>
        <end position="26"/>
    </location>
</feature>
<keyword evidence="5 10" id="KW-0547">Nucleotide-binding</keyword>
<dbReference type="InterPro" id="IPR016130">
    <property type="entry name" value="Tyr_Pase_AS"/>
</dbReference>
<reference evidence="16" key="1">
    <citation type="submission" date="2014-07" db="EMBL/GenBank/DDBJ databases">
        <authorList>
            <person name="Martin A.A"/>
            <person name="De Silva N."/>
        </authorList>
    </citation>
    <scope>NUCLEOTIDE SEQUENCE</scope>
</reference>
<dbReference type="AlphaFoldDB" id="A0A0K0FL34"/>
<dbReference type="PANTHER" id="PTHR10367:SF17">
    <property type="entry name" value="MRNA-CAPPING ENZYME"/>
    <property type="match status" value="1"/>
</dbReference>
<feature type="domain" description="Tyrosine specific protein phosphatases" evidence="15">
    <location>
        <begin position="135"/>
        <end position="202"/>
    </location>
</feature>
<keyword evidence="6 10" id="KW-0506">mRNA capping</keyword>
<dbReference type="CDD" id="cd07895">
    <property type="entry name" value="Adenylation_mRNA_capping"/>
    <property type="match status" value="1"/>
</dbReference>
<dbReference type="GO" id="GO:0006370">
    <property type="term" value="P:7-methylguanosine mRNA capping"/>
    <property type="evidence" value="ECO:0007669"/>
    <property type="project" value="UniProtKB-UniRule"/>
</dbReference>
<dbReference type="Gene3D" id="3.90.190.10">
    <property type="entry name" value="Protein tyrosine phosphatase superfamily"/>
    <property type="match status" value="1"/>
</dbReference>
<feature type="region of interest" description="Disordered" evidence="14">
    <location>
        <begin position="216"/>
        <end position="250"/>
    </location>
</feature>
<comment type="catalytic activity">
    <reaction evidence="10">
        <text>a 5'-end triphospho-ribonucleoside in mRNA + H2O = a 5'-end diphospho-ribonucleoside in mRNA + phosphate + H(+)</text>
        <dbReference type="Rhea" id="RHEA:67004"/>
        <dbReference type="Rhea" id="RHEA-COMP:17164"/>
        <dbReference type="Rhea" id="RHEA-COMP:17165"/>
        <dbReference type="ChEBI" id="CHEBI:15377"/>
        <dbReference type="ChEBI" id="CHEBI:15378"/>
        <dbReference type="ChEBI" id="CHEBI:43474"/>
        <dbReference type="ChEBI" id="CHEBI:167616"/>
        <dbReference type="ChEBI" id="CHEBI:167618"/>
        <dbReference type="EC" id="3.6.1.74"/>
    </reaction>
</comment>
<comment type="function">
    <text evidence="10">Bifunctional mRNA-capping enzyme exhibiting RNA 5'-triphosphate monophosphatase activity in the N-terminal part and mRNA guanylyltransferase activity in the C-terminal part. Catalyzes the first two steps of cap formation: by removing the gamma-phosphate from the 5'-triphosphate end of nascent mRNA to yield a diphosphate end, and by transferring the GMP moiety of GTP to the 5'-diphosphate terminus of RNA via a covalent enzyme-GMP reaction intermediate.</text>
</comment>
<dbReference type="InterPro" id="IPR013846">
    <property type="entry name" value="mRNA_cap_enzyme_C"/>
</dbReference>
<dbReference type="InterPro" id="IPR017074">
    <property type="entry name" value="mRNA_cap_enz_bifunc"/>
</dbReference>